<evidence type="ECO:0000313" key="2">
    <source>
        <dbReference type="Proteomes" id="UP001139207"/>
    </source>
</evidence>
<dbReference type="RefSeq" id="WP_244803309.1">
    <property type="nucleotide sequence ID" value="NZ_JALIEA010000010.1"/>
</dbReference>
<accession>A0A9X2AYG5</accession>
<dbReference type="AlphaFoldDB" id="A0A9X2AYG5"/>
<protein>
    <submittedName>
        <fullName evidence="1">Uncharacterized protein</fullName>
    </submittedName>
</protein>
<evidence type="ECO:0000313" key="1">
    <source>
        <dbReference type="EMBL" id="MCJ7857563.1"/>
    </source>
</evidence>
<comment type="caution">
    <text evidence="1">The sequence shown here is derived from an EMBL/GenBank/DDBJ whole genome shotgun (WGS) entry which is preliminary data.</text>
</comment>
<gene>
    <name evidence="1" type="ORF">MUN33_02370</name>
</gene>
<proteinExistence type="predicted"/>
<reference evidence="1" key="1">
    <citation type="submission" date="2022-04" db="EMBL/GenBank/DDBJ databases">
        <title>Corynebacterium kalidii LD5P10.</title>
        <authorList>
            <person name="Sun J.Q."/>
        </authorList>
    </citation>
    <scope>NUCLEOTIDE SEQUENCE</scope>
    <source>
        <strain evidence="1">LD5P10</strain>
    </source>
</reference>
<sequence length="405" mass="42032">MNARHASRPDRSRGPVSGDGLAAVLRLPLLDDPPGPAADDGGTSPATLLVLAEYHRPSTGFYTRALGLNDQLSVAETVRAVLIAFTVPGAERMLDGAATGPAWSLQARRRDRLRVYSRTAGPIGTTLDEALGRDGTATLLVDDTVITVTTAGAMTRDEHTPDAVCLAGEFIPESGTGTDAYHGTTAPPTAPVPLPPPLLFAGPTGSRGPGDIDVPRDVDLAAVNVALTGEETVEQILDGLAPELRDLLLAGDLYEFTPLLQALDLGRAAQVPDGVRAVLDGVPAETTRLGRAAAWSRIVALSTLSDRATADEISEMLMSALGFTCADAGIAPGGGRLSADPLTAAEIRGLSTATGRTLAACGAGVWEAKDTTGSVVTPLVPRSSLLERLEMYRYLLQRHDAAPGD</sequence>
<dbReference type="Proteomes" id="UP001139207">
    <property type="component" value="Unassembled WGS sequence"/>
</dbReference>
<dbReference type="EMBL" id="JALIEA010000010">
    <property type="protein sequence ID" value="MCJ7857563.1"/>
    <property type="molecule type" value="Genomic_DNA"/>
</dbReference>
<keyword evidence="2" id="KW-1185">Reference proteome</keyword>
<organism evidence="1 2">
    <name type="scientific">Corynebacterium kalidii</name>
    <dbReference type="NCBI Taxonomy" id="2931982"/>
    <lineage>
        <taxon>Bacteria</taxon>
        <taxon>Bacillati</taxon>
        <taxon>Actinomycetota</taxon>
        <taxon>Actinomycetes</taxon>
        <taxon>Mycobacteriales</taxon>
        <taxon>Corynebacteriaceae</taxon>
        <taxon>Corynebacterium</taxon>
    </lineage>
</organism>
<name>A0A9X2AYG5_9CORY</name>